<evidence type="ECO:0000256" key="2">
    <source>
        <dbReference type="ARBA" id="ARBA00022525"/>
    </source>
</evidence>
<comment type="caution">
    <text evidence="8">The sequence shown here is derived from an EMBL/GenBank/DDBJ whole genome shotgun (WGS) entry which is preliminary data.</text>
</comment>
<dbReference type="Pfam" id="PF07602">
    <property type="entry name" value="DUF1565"/>
    <property type="match status" value="1"/>
</dbReference>
<feature type="domain" description="Right handed beta helix" evidence="7">
    <location>
        <begin position="401"/>
        <end position="500"/>
    </location>
</feature>
<sequence length="765" mass="80299">MSSLGLTSARVDQTPAQRTDGPAAGDPNLDREVGRDEPPAPRPGRRRALLVAAVVAVVLALVAGLVVLLLHRTEPASSASSAAPTEPQIPANAAAALDTDYPVPADAVVVAPSGEDGWPGSLQQPVRTLRQAIAVARPGATIVMRAGVYREGSTGWVTKSLTVQAYPHEQVWLDGSDVVAQWRRDGDGLWSTPWRTPGLCGGDYESTLLGRQTADGPCSHPDMASGVVGDPQQAWLDGAALTQYATRAEAARRGGFSYDHAGHRLYLGVDPAGHRVELARRPTGLAVFGGGTRSFTVRGIGFRHYATNEYTNQTSGALVLNRTLGGRIERVAATANSGGGVLTWQARKLVISGAYLSGNGFDGLWVDGSARTGERDDFRLENSSVDGNNTAGFGADCDESCGAAGAKMSFLRGAVIRDNSFSHNRGRASGWWCDTWCSDVTVSGNLVVGNGNFGLGYELSETGLLADNLVLHNGWQSKASGIMVGSTRTGVYNNSIVDNYSGALLYDDPRSGTFKGYRLPPDTRELRFVDNLVSGGAEQRPQVDVRAGGPGGAGNTTPSEFVRQSDANSYFRPPGSSAWVYYWEEKIGSHELYTDLAALTARRRVEQHSSQIEDGDRAPFFVDPATGDYDLDPGYRAANPGVPVPPRVAAVLGLPTGEAVPRGAPGVTGVGRLDLGGIPGSAVPAEPVAVQANVVGPPPATLVARLDGSERSLTLPVALNAGGWAVELAPKAFTGLGPATDGYRLTVSAYDGRGRLLAAAEHRFG</sequence>
<evidence type="ECO:0000259" key="6">
    <source>
        <dbReference type="Pfam" id="PF07602"/>
    </source>
</evidence>
<proteinExistence type="predicted"/>
<comment type="subcellular location">
    <subcellularLocation>
        <location evidence="1">Secreted</location>
    </subcellularLocation>
</comment>
<dbReference type="Pfam" id="PF13229">
    <property type="entry name" value="Beta_helix"/>
    <property type="match status" value="1"/>
</dbReference>
<reference evidence="8 9" key="1">
    <citation type="submission" date="2020-07" db="EMBL/GenBank/DDBJ databases">
        <title>Sequencing the genomes of 1000 actinobacteria strains.</title>
        <authorList>
            <person name="Klenk H.-P."/>
        </authorList>
    </citation>
    <scope>NUCLEOTIDE SEQUENCE [LARGE SCALE GENOMIC DNA]</scope>
    <source>
        <strain evidence="8 9">DSM 100723</strain>
    </source>
</reference>
<feature type="transmembrane region" description="Helical" evidence="5">
    <location>
        <begin position="48"/>
        <end position="70"/>
    </location>
</feature>
<dbReference type="InterPro" id="IPR052052">
    <property type="entry name" value="Polysaccharide_Lyase_9"/>
</dbReference>
<dbReference type="InterPro" id="IPR011459">
    <property type="entry name" value="DUF1565"/>
</dbReference>
<dbReference type="AlphaFoldDB" id="A0A7W3IP69"/>
<keyword evidence="9" id="KW-1185">Reference proteome</keyword>
<dbReference type="PANTHER" id="PTHR40088">
    <property type="entry name" value="PECTATE LYASE (EUROFUNG)"/>
    <property type="match status" value="1"/>
</dbReference>
<dbReference type="SUPFAM" id="SSF51126">
    <property type="entry name" value="Pectin lyase-like"/>
    <property type="match status" value="1"/>
</dbReference>
<feature type="compositionally biased region" description="Basic and acidic residues" evidence="4">
    <location>
        <begin position="28"/>
        <end position="39"/>
    </location>
</feature>
<dbReference type="Proteomes" id="UP000523079">
    <property type="component" value="Unassembled WGS sequence"/>
</dbReference>
<feature type="compositionally biased region" description="Polar residues" evidence="4">
    <location>
        <begin position="1"/>
        <end position="17"/>
    </location>
</feature>
<name>A0A7W3IP69_9ACTN</name>
<evidence type="ECO:0000313" key="8">
    <source>
        <dbReference type="EMBL" id="MBA8792667.1"/>
    </source>
</evidence>
<evidence type="ECO:0000256" key="1">
    <source>
        <dbReference type="ARBA" id="ARBA00004613"/>
    </source>
</evidence>
<dbReference type="InterPro" id="IPR006626">
    <property type="entry name" value="PbH1"/>
</dbReference>
<feature type="domain" description="DUF1565" evidence="6">
    <location>
        <begin position="113"/>
        <end position="151"/>
    </location>
</feature>
<dbReference type="InterPro" id="IPR011050">
    <property type="entry name" value="Pectin_lyase_fold/virulence"/>
</dbReference>
<evidence type="ECO:0000259" key="7">
    <source>
        <dbReference type="Pfam" id="PF13229"/>
    </source>
</evidence>
<keyword evidence="3" id="KW-0732">Signal</keyword>
<dbReference type="RefSeq" id="WP_182558287.1">
    <property type="nucleotide sequence ID" value="NZ_JACGWT010000001.1"/>
</dbReference>
<evidence type="ECO:0008006" key="10">
    <source>
        <dbReference type="Google" id="ProtNLM"/>
    </source>
</evidence>
<dbReference type="InterPro" id="IPR039448">
    <property type="entry name" value="Beta_helix"/>
</dbReference>
<feature type="region of interest" description="Disordered" evidence="4">
    <location>
        <begin position="1"/>
        <end position="43"/>
    </location>
</feature>
<dbReference type="SMART" id="SM00710">
    <property type="entry name" value="PbH1"/>
    <property type="match status" value="6"/>
</dbReference>
<keyword evidence="5" id="KW-1133">Transmembrane helix</keyword>
<dbReference type="GO" id="GO:0005576">
    <property type="term" value="C:extracellular region"/>
    <property type="evidence" value="ECO:0007669"/>
    <property type="project" value="UniProtKB-SubCell"/>
</dbReference>
<keyword evidence="2" id="KW-0964">Secreted</keyword>
<organism evidence="8 9">
    <name type="scientific">Microlunatus kandeliicorticis</name>
    <dbReference type="NCBI Taxonomy" id="1759536"/>
    <lineage>
        <taxon>Bacteria</taxon>
        <taxon>Bacillati</taxon>
        <taxon>Actinomycetota</taxon>
        <taxon>Actinomycetes</taxon>
        <taxon>Propionibacteriales</taxon>
        <taxon>Propionibacteriaceae</taxon>
        <taxon>Microlunatus</taxon>
    </lineage>
</organism>
<dbReference type="EMBL" id="JACGWT010000001">
    <property type="protein sequence ID" value="MBA8792667.1"/>
    <property type="molecule type" value="Genomic_DNA"/>
</dbReference>
<evidence type="ECO:0000256" key="3">
    <source>
        <dbReference type="ARBA" id="ARBA00022729"/>
    </source>
</evidence>
<gene>
    <name evidence="8" type="ORF">FHX74_000261</name>
</gene>
<protein>
    <recommendedName>
        <fullName evidence="10">Right handed beta helix region</fullName>
    </recommendedName>
</protein>
<accession>A0A7W3IP69</accession>
<dbReference type="InterPro" id="IPR012334">
    <property type="entry name" value="Pectin_lyas_fold"/>
</dbReference>
<evidence type="ECO:0000256" key="4">
    <source>
        <dbReference type="SAM" id="MobiDB-lite"/>
    </source>
</evidence>
<evidence type="ECO:0000313" key="9">
    <source>
        <dbReference type="Proteomes" id="UP000523079"/>
    </source>
</evidence>
<keyword evidence="5" id="KW-0472">Membrane</keyword>
<keyword evidence="5" id="KW-0812">Transmembrane</keyword>
<dbReference type="PANTHER" id="PTHR40088:SF2">
    <property type="entry name" value="SECRETED SUGAR HYDROLASE"/>
    <property type="match status" value="1"/>
</dbReference>
<dbReference type="GO" id="GO:0016837">
    <property type="term" value="F:carbon-oxygen lyase activity, acting on polysaccharides"/>
    <property type="evidence" value="ECO:0007669"/>
    <property type="project" value="TreeGrafter"/>
</dbReference>
<dbReference type="Gene3D" id="2.160.20.10">
    <property type="entry name" value="Single-stranded right-handed beta-helix, Pectin lyase-like"/>
    <property type="match status" value="2"/>
</dbReference>
<evidence type="ECO:0000256" key="5">
    <source>
        <dbReference type="SAM" id="Phobius"/>
    </source>
</evidence>